<reference evidence="2 3" key="1">
    <citation type="journal article" date="2023" name="Mol. Biol. Evol.">
        <title>Genomics of Secondarily Temperate Adaptation in the Only Non-Antarctic Icefish.</title>
        <authorList>
            <person name="Rivera-Colon A.G."/>
            <person name="Rayamajhi N."/>
            <person name="Minhas B.F."/>
            <person name="Madrigal G."/>
            <person name="Bilyk K.T."/>
            <person name="Yoon V."/>
            <person name="Hune M."/>
            <person name="Gregory S."/>
            <person name="Cheng C.H.C."/>
            <person name="Catchen J.M."/>
        </authorList>
    </citation>
    <scope>NUCLEOTIDE SEQUENCE [LARGE SCALE GENOMIC DNA]</scope>
    <source>
        <strain evidence="2">JC2023a</strain>
    </source>
</reference>
<dbReference type="Proteomes" id="UP001335648">
    <property type="component" value="Unassembled WGS sequence"/>
</dbReference>
<evidence type="ECO:0000256" key="1">
    <source>
        <dbReference type="SAM" id="MobiDB-lite"/>
    </source>
</evidence>
<evidence type="ECO:0000313" key="3">
    <source>
        <dbReference type="Proteomes" id="UP001335648"/>
    </source>
</evidence>
<feature type="region of interest" description="Disordered" evidence="1">
    <location>
        <begin position="1"/>
        <end position="52"/>
    </location>
</feature>
<keyword evidence="3" id="KW-1185">Reference proteome</keyword>
<name>A0AAN8BFP5_9TELE</name>
<organism evidence="2 3">
    <name type="scientific">Champsocephalus esox</name>
    <name type="common">pike icefish</name>
    <dbReference type="NCBI Taxonomy" id="159716"/>
    <lineage>
        <taxon>Eukaryota</taxon>
        <taxon>Metazoa</taxon>
        <taxon>Chordata</taxon>
        <taxon>Craniata</taxon>
        <taxon>Vertebrata</taxon>
        <taxon>Euteleostomi</taxon>
        <taxon>Actinopterygii</taxon>
        <taxon>Neopterygii</taxon>
        <taxon>Teleostei</taxon>
        <taxon>Neoteleostei</taxon>
        <taxon>Acanthomorphata</taxon>
        <taxon>Eupercaria</taxon>
        <taxon>Perciformes</taxon>
        <taxon>Notothenioidei</taxon>
        <taxon>Channichthyidae</taxon>
        <taxon>Champsocephalus</taxon>
    </lineage>
</organism>
<comment type="caution">
    <text evidence="2">The sequence shown here is derived from an EMBL/GenBank/DDBJ whole genome shotgun (WGS) entry which is preliminary data.</text>
</comment>
<proteinExistence type="predicted"/>
<dbReference type="EMBL" id="JAULUE010002061">
    <property type="protein sequence ID" value="KAK5884086.1"/>
    <property type="molecule type" value="Genomic_DNA"/>
</dbReference>
<protein>
    <submittedName>
        <fullName evidence="2">Uncharacterized protein</fullName>
    </submittedName>
</protein>
<sequence length="99" mass="10528">MSAETSASELRRLAGGESSGTREGSSSGEQGFDQLLAFPYRNTPTAPRQMKGDVDYESLQRAEREGGGSILPCASSRARAAVCACGRLARTILFIHCTD</sequence>
<evidence type="ECO:0000313" key="2">
    <source>
        <dbReference type="EMBL" id="KAK5884086.1"/>
    </source>
</evidence>
<dbReference type="AlphaFoldDB" id="A0AAN8BFP5"/>
<feature type="compositionally biased region" description="Low complexity" evidence="1">
    <location>
        <begin position="15"/>
        <end position="29"/>
    </location>
</feature>
<accession>A0AAN8BFP5</accession>
<gene>
    <name evidence="2" type="ORF">CesoFtcFv8_020349</name>
</gene>